<dbReference type="InterPro" id="IPR006860">
    <property type="entry name" value="FecR"/>
</dbReference>
<dbReference type="Pfam" id="PF16220">
    <property type="entry name" value="DUF4880"/>
    <property type="match status" value="1"/>
</dbReference>
<dbReference type="GO" id="GO:0016989">
    <property type="term" value="F:sigma factor antagonist activity"/>
    <property type="evidence" value="ECO:0007669"/>
    <property type="project" value="TreeGrafter"/>
</dbReference>
<accession>Q3SN47</accession>
<name>Q3SN47_NITWN</name>
<dbReference type="KEGG" id="nwi:Nwi_3044"/>
<dbReference type="PANTHER" id="PTHR30273">
    <property type="entry name" value="PERIPLASMIC SIGNAL SENSOR AND SIGMA FACTOR ACTIVATOR FECR-RELATED"/>
    <property type="match status" value="1"/>
</dbReference>
<dbReference type="Gene3D" id="2.60.120.1440">
    <property type="match status" value="1"/>
</dbReference>
<dbReference type="AlphaFoldDB" id="Q3SN47"/>
<dbReference type="eggNOG" id="COG3712">
    <property type="taxonomic scope" value="Bacteria"/>
</dbReference>
<dbReference type="PANTHER" id="PTHR30273:SF2">
    <property type="entry name" value="PROTEIN FECR"/>
    <property type="match status" value="1"/>
</dbReference>
<organism evidence="3 4">
    <name type="scientific">Nitrobacter winogradskyi (strain ATCC 25391 / DSM 10237 / CIP 104748 / NCIMB 11846 / Nb-255)</name>
    <dbReference type="NCBI Taxonomy" id="323098"/>
    <lineage>
        <taxon>Bacteria</taxon>
        <taxon>Pseudomonadati</taxon>
        <taxon>Pseudomonadota</taxon>
        <taxon>Alphaproteobacteria</taxon>
        <taxon>Hyphomicrobiales</taxon>
        <taxon>Nitrobacteraceae</taxon>
        <taxon>Nitrobacter</taxon>
    </lineage>
</organism>
<evidence type="ECO:0000313" key="3">
    <source>
        <dbReference type="EMBL" id="ABA06294.1"/>
    </source>
</evidence>
<gene>
    <name evidence="3" type="ordered locus">Nwi_3044</name>
</gene>
<dbReference type="PIRSF" id="PIRSF018266">
    <property type="entry name" value="FecR"/>
    <property type="match status" value="1"/>
</dbReference>
<evidence type="ECO:0000313" key="4">
    <source>
        <dbReference type="Proteomes" id="UP000002531"/>
    </source>
</evidence>
<dbReference type="EMBL" id="CP000115">
    <property type="protein sequence ID" value="ABA06294.1"/>
    <property type="molecule type" value="Genomic_DNA"/>
</dbReference>
<protein>
    <submittedName>
        <fullName evidence="3">FecR protein</fullName>
    </submittedName>
</protein>
<proteinExistence type="predicted"/>
<sequence length="318" mass="34625">MERGADSQMADDPDHVRIVEEAAVWFATMHDGKPSAADTKALKAWLAADPRHVRAYADIDRLWTGAIELPGMKDRHRAARKAVTRRRFGEAVVIGAVGLGAWRYLASHPFADYRTATGERRTVNLADGSTVDLAAETKLSLAFTRERRGLTLHEGEAFFTVAKDAGRPFVVEAGEGRTTALGTAFGVDYRDDSATVIVTDSTVDVALGEESARVSAGSLVTYDSRHIGELRQSETGTELAWREGRLVFTQAPLGQAVQALNRWRSGRIVVMSTSLAQRPITLIVNLNRTETIVAQLAEEVPIRIVAATPYLTLLFPAG</sequence>
<dbReference type="Pfam" id="PF04773">
    <property type="entry name" value="FecR"/>
    <property type="match status" value="1"/>
</dbReference>
<keyword evidence="4" id="KW-1185">Reference proteome</keyword>
<dbReference type="Proteomes" id="UP000002531">
    <property type="component" value="Chromosome"/>
</dbReference>
<feature type="domain" description="FecR protein" evidence="1">
    <location>
        <begin position="112"/>
        <end position="203"/>
    </location>
</feature>
<evidence type="ECO:0000259" key="1">
    <source>
        <dbReference type="Pfam" id="PF04773"/>
    </source>
</evidence>
<feature type="domain" description="FecR N-terminal" evidence="2">
    <location>
        <begin position="20"/>
        <end position="62"/>
    </location>
</feature>
<dbReference type="InterPro" id="IPR032623">
    <property type="entry name" value="FecR_N"/>
</dbReference>
<dbReference type="HOGENOM" id="CLU_050192_0_1_5"/>
<evidence type="ECO:0000259" key="2">
    <source>
        <dbReference type="Pfam" id="PF16220"/>
    </source>
</evidence>
<dbReference type="OrthoDB" id="9798846at2"/>
<dbReference type="InterPro" id="IPR012373">
    <property type="entry name" value="Ferrdict_sens_TM"/>
</dbReference>
<dbReference type="Gene3D" id="3.55.50.30">
    <property type="match status" value="1"/>
</dbReference>
<dbReference type="STRING" id="323098.Nwi_3044"/>
<reference evidence="3 4" key="1">
    <citation type="journal article" date="2006" name="Appl. Environ. Microbiol.">
        <title>Genome sequence of the chemolithoautotrophic nitrite-oxidizing bacterium Nitrobacter winogradskyi Nb-255.</title>
        <authorList>
            <person name="Starkenburg S.R."/>
            <person name="Chain P.S."/>
            <person name="Sayavedra-Soto L.A."/>
            <person name="Hauser L."/>
            <person name="Land M.L."/>
            <person name="Larimer F.W."/>
            <person name="Malfatti S.A."/>
            <person name="Klotz M.G."/>
            <person name="Bottomley P.J."/>
            <person name="Arp D.J."/>
            <person name="Hickey W.J."/>
        </authorList>
    </citation>
    <scope>NUCLEOTIDE SEQUENCE [LARGE SCALE GENOMIC DNA]</scope>
    <source>
        <strain evidence="4">ATCC 25391 / DSM 10237 / CIP 104748 / NCIMB 11846 / Nb-255</strain>
    </source>
</reference>